<dbReference type="PANTHER" id="PTHR30043:SF1">
    <property type="entry name" value="ABC TRANSPORT SYSTEM PERMEASE PROTEIN P69"/>
    <property type="match status" value="1"/>
</dbReference>
<keyword evidence="2 7" id="KW-0813">Transport</keyword>
<feature type="domain" description="ABC transmembrane type-1" evidence="8">
    <location>
        <begin position="61"/>
        <end position="243"/>
    </location>
</feature>
<keyword evidence="6 7" id="KW-0472">Membrane</keyword>
<evidence type="ECO:0000256" key="2">
    <source>
        <dbReference type="ARBA" id="ARBA00022448"/>
    </source>
</evidence>
<evidence type="ECO:0000313" key="10">
    <source>
        <dbReference type="Proteomes" id="UP000544551"/>
    </source>
</evidence>
<dbReference type="Pfam" id="PF00528">
    <property type="entry name" value="BPD_transp_1"/>
    <property type="match status" value="1"/>
</dbReference>
<dbReference type="Proteomes" id="UP000544551">
    <property type="component" value="Unassembled WGS sequence"/>
</dbReference>
<evidence type="ECO:0000256" key="4">
    <source>
        <dbReference type="ARBA" id="ARBA00022692"/>
    </source>
</evidence>
<dbReference type="AlphaFoldDB" id="A0AB36CP47"/>
<keyword evidence="4 7" id="KW-0812">Transmembrane</keyword>
<dbReference type="CDD" id="cd06261">
    <property type="entry name" value="TM_PBP2"/>
    <property type="match status" value="1"/>
</dbReference>
<evidence type="ECO:0000256" key="6">
    <source>
        <dbReference type="ARBA" id="ARBA00023136"/>
    </source>
</evidence>
<organism evidence="9 10">
    <name type="scientific">Corynebacterium stationis</name>
    <dbReference type="NCBI Taxonomy" id="1705"/>
    <lineage>
        <taxon>Bacteria</taxon>
        <taxon>Bacillati</taxon>
        <taxon>Actinomycetota</taxon>
        <taxon>Actinomycetes</taxon>
        <taxon>Mycobacteriales</taxon>
        <taxon>Corynebacteriaceae</taxon>
        <taxon>Corynebacterium</taxon>
    </lineage>
</organism>
<keyword evidence="3" id="KW-1003">Cell membrane</keyword>
<dbReference type="InterPro" id="IPR035906">
    <property type="entry name" value="MetI-like_sf"/>
</dbReference>
<dbReference type="NCBIfam" id="TIGR01097">
    <property type="entry name" value="PhnE"/>
    <property type="match status" value="1"/>
</dbReference>
<feature type="transmembrane region" description="Helical" evidence="7">
    <location>
        <begin position="222"/>
        <end position="242"/>
    </location>
</feature>
<name>A0AB36CP47_9CORY</name>
<dbReference type="Gene3D" id="1.10.3720.10">
    <property type="entry name" value="MetI-like"/>
    <property type="match status" value="1"/>
</dbReference>
<sequence>MILKDLDLRKLLPAALLILALMTLGIEWRALPEVPGQVWHYLQLMFSSPDWSRLPRAVAEMWRSIAMAWIGSLICVIVSIPLGFLAAFGVGPLWLRQALKVLFAVIRAFPEVVIAIILLTVTGLTPFTGALALGISGIGQQAKWTYEIVESAKTTAPEAIRAAGGTTPTIVRWGLWPACVPAILSFALYRFEISIRTSAVLGIVGAGGIGSMLANYTNYRAWDTVGVLLIVMVGITMIIDAISGRLRRAIMRQA</sequence>
<evidence type="ECO:0000256" key="5">
    <source>
        <dbReference type="ARBA" id="ARBA00022989"/>
    </source>
</evidence>
<feature type="transmembrane region" description="Helical" evidence="7">
    <location>
        <begin position="66"/>
        <end position="89"/>
    </location>
</feature>
<comment type="caution">
    <text evidence="9">The sequence shown here is derived from an EMBL/GenBank/DDBJ whole genome shotgun (WGS) entry which is preliminary data.</text>
</comment>
<comment type="similarity">
    <text evidence="7">Belongs to the binding-protein-dependent transport system permease family.</text>
</comment>
<dbReference type="GO" id="GO:0005886">
    <property type="term" value="C:plasma membrane"/>
    <property type="evidence" value="ECO:0007669"/>
    <property type="project" value="UniProtKB-SubCell"/>
</dbReference>
<dbReference type="SUPFAM" id="SSF161098">
    <property type="entry name" value="MetI-like"/>
    <property type="match status" value="1"/>
</dbReference>
<accession>A0AB36CP47</accession>
<dbReference type="InterPro" id="IPR005769">
    <property type="entry name" value="PhnE/PtxC"/>
</dbReference>
<protein>
    <submittedName>
        <fullName evidence="9">Phosphonate ABC transporter, permease protein PhnE</fullName>
    </submittedName>
</protein>
<dbReference type="GO" id="GO:0015416">
    <property type="term" value="F:ABC-type phosphonate transporter activity"/>
    <property type="evidence" value="ECO:0007669"/>
    <property type="project" value="InterPro"/>
</dbReference>
<dbReference type="PANTHER" id="PTHR30043">
    <property type="entry name" value="PHOSPHONATES TRANSPORT SYSTEM PERMEASE PROTEIN"/>
    <property type="match status" value="1"/>
</dbReference>
<feature type="transmembrane region" description="Helical" evidence="7">
    <location>
        <begin position="173"/>
        <end position="191"/>
    </location>
</feature>
<gene>
    <name evidence="9" type="primary">phnE</name>
    <name evidence="9" type="ORF">HF853_11680</name>
</gene>
<comment type="subcellular location">
    <subcellularLocation>
        <location evidence="1 7">Cell membrane</location>
        <topology evidence="1 7">Multi-pass membrane protein</topology>
    </subcellularLocation>
</comment>
<feature type="transmembrane region" description="Helical" evidence="7">
    <location>
        <begin position="198"/>
        <end position="216"/>
    </location>
</feature>
<dbReference type="RefSeq" id="WP_168970418.1">
    <property type="nucleotide sequence ID" value="NZ_CAMNZH010000050.1"/>
</dbReference>
<evidence type="ECO:0000259" key="8">
    <source>
        <dbReference type="PROSITE" id="PS50928"/>
    </source>
</evidence>
<dbReference type="EMBL" id="JABAFZ010000011">
    <property type="protein sequence ID" value="NME90317.1"/>
    <property type="molecule type" value="Genomic_DNA"/>
</dbReference>
<keyword evidence="5 7" id="KW-1133">Transmembrane helix</keyword>
<evidence type="ECO:0000256" key="3">
    <source>
        <dbReference type="ARBA" id="ARBA00022475"/>
    </source>
</evidence>
<reference evidence="9 10" key="1">
    <citation type="submission" date="2020-04" db="EMBL/GenBank/DDBJ databases">
        <authorList>
            <person name="Hitch T.C.A."/>
            <person name="Wylensek D."/>
            <person name="Clavel T."/>
        </authorList>
    </citation>
    <scope>NUCLEOTIDE SEQUENCE [LARGE SCALE GENOMIC DNA]</scope>
    <source>
        <strain evidence="9 10">BL-383-APC-3D</strain>
    </source>
</reference>
<evidence type="ECO:0000313" key="9">
    <source>
        <dbReference type="EMBL" id="NME90317.1"/>
    </source>
</evidence>
<dbReference type="PROSITE" id="PS50928">
    <property type="entry name" value="ABC_TM1"/>
    <property type="match status" value="1"/>
</dbReference>
<dbReference type="InterPro" id="IPR000515">
    <property type="entry name" value="MetI-like"/>
</dbReference>
<evidence type="ECO:0000256" key="1">
    <source>
        <dbReference type="ARBA" id="ARBA00004651"/>
    </source>
</evidence>
<evidence type="ECO:0000256" key="7">
    <source>
        <dbReference type="RuleBase" id="RU363032"/>
    </source>
</evidence>
<proteinExistence type="inferred from homology"/>